<comment type="caution">
    <text evidence="2">The sequence shown here is derived from an EMBL/GenBank/DDBJ whole genome shotgun (WGS) entry which is preliminary data.</text>
</comment>
<feature type="domain" description="Fe2OG dioxygenase" evidence="1">
    <location>
        <begin position="18"/>
        <end position="119"/>
    </location>
</feature>
<dbReference type="PANTHER" id="PTHR47990">
    <property type="entry name" value="2-OXOGLUTARATE (2OG) AND FE(II)-DEPENDENT OXYGENASE SUPERFAMILY PROTEIN-RELATED"/>
    <property type="match status" value="1"/>
</dbReference>
<gene>
    <name evidence="2" type="ORF">HanXRQr2_Chr13g0612071</name>
</gene>
<sequence>MVFESYGLEKYYESFNESVTYVLKPNKYRPPKSNEVNVGAKMHTDKNLFSILSQNQMNGLEVQIKDDEWMAVEFPPSSFFLMATDVFMAWSNGRIKALRHRVVMNGQEDRYSIALFSFKKGIVEIPEELVDEDHPPRFKSFDNYKFIEFYVKNPPPYHDERVIELFCGN</sequence>
<evidence type="ECO:0000313" key="3">
    <source>
        <dbReference type="Proteomes" id="UP000215914"/>
    </source>
</evidence>
<reference evidence="2" key="1">
    <citation type="journal article" date="2017" name="Nature">
        <title>The sunflower genome provides insights into oil metabolism, flowering and Asterid evolution.</title>
        <authorList>
            <person name="Badouin H."/>
            <person name="Gouzy J."/>
            <person name="Grassa C.J."/>
            <person name="Murat F."/>
            <person name="Staton S.E."/>
            <person name="Cottret L."/>
            <person name="Lelandais-Briere C."/>
            <person name="Owens G.L."/>
            <person name="Carrere S."/>
            <person name="Mayjonade B."/>
            <person name="Legrand L."/>
            <person name="Gill N."/>
            <person name="Kane N.C."/>
            <person name="Bowers J.E."/>
            <person name="Hubner S."/>
            <person name="Bellec A."/>
            <person name="Berard A."/>
            <person name="Berges H."/>
            <person name="Blanchet N."/>
            <person name="Boniface M.C."/>
            <person name="Brunel D."/>
            <person name="Catrice O."/>
            <person name="Chaidir N."/>
            <person name="Claudel C."/>
            <person name="Donnadieu C."/>
            <person name="Faraut T."/>
            <person name="Fievet G."/>
            <person name="Helmstetter N."/>
            <person name="King M."/>
            <person name="Knapp S.J."/>
            <person name="Lai Z."/>
            <person name="Le Paslier M.C."/>
            <person name="Lippi Y."/>
            <person name="Lorenzon L."/>
            <person name="Mandel J.R."/>
            <person name="Marage G."/>
            <person name="Marchand G."/>
            <person name="Marquand E."/>
            <person name="Bret-Mestries E."/>
            <person name="Morien E."/>
            <person name="Nambeesan S."/>
            <person name="Nguyen T."/>
            <person name="Pegot-Espagnet P."/>
            <person name="Pouilly N."/>
            <person name="Raftis F."/>
            <person name="Sallet E."/>
            <person name="Schiex T."/>
            <person name="Thomas J."/>
            <person name="Vandecasteele C."/>
            <person name="Vares D."/>
            <person name="Vear F."/>
            <person name="Vautrin S."/>
            <person name="Crespi M."/>
            <person name="Mangin B."/>
            <person name="Burke J.M."/>
            <person name="Salse J."/>
            <person name="Munos S."/>
            <person name="Vincourt P."/>
            <person name="Rieseberg L.H."/>
            <person name="Langlade N.B."/>
        </authorList>
    </citation>
    <scope>NUCLEOTIDE SEQUENCE</scope>
    <source>
        <tissue evidence="2">Leaves</tissue>
    </source>
</reference>
<dbReference type="GO" id="GO:0016706">
    <property type="term" value="F:2-oxoglutarate-dependent dioxygenase activity"/>
    <property type="evidence" value="ECO:0000318"/>
    <property type="project" value="GO_Central"/>
</dbReference>
<evidence type="ECO:0000313" key="2">
    <source>
        <dbReference type="EMBL" id="KAF5775439.1"/>
    </source>
</evidence>
<dbReference type="InterPro" id="IPR027443">
    <property type="entry name" value="IPNS-like_sf"/>
</dbReference>
<dbReference type="PROSITE" id="PS51471">
    <property type="entry name" value="FE2OG_OXY"/>
    <property type="match status" value="1"/>
</dbReference>
<dbReference type="InterPro" id="IPR050231">
    <property type="entry name" value="Iron_ascorbate_oxido_reductase"/>
</dbReference>
<organism evidence="2 3">
    <name type="scientific">Helianthus annuus</name>
    <name type="common">Common sunflower</name>
    <dbReference type="NCBI Taxonomy" id="4232"/>
    <lineage>
        <taxon>Eukaryota</taxon>
        <taxon>Viridiplantae</taxon>
        <taxon>Streptophyta</taxon>
        <taxon>Embryophyta</taxon>
        <taxon>Tracheophyta</taxon>
        <taxon>Spermatophyta</taxon>
        <taxon>Magnoliopsida</taxon>
        <taxon>eudicotyledons</taxon>
        <taxon>Gunneridae</taxon>
        <taxon>Pentapetalae</taxon>
        <taxon>asterids</taxon>
        <taxon>campanulids</taxon>
        <taxon>Asterales</taxon>
        <taxon>Asteraceae</taxon>
        <taxon>Asteroideae</taxon>
        <taxon>Heliantheae alliance</taxon>
        <taxon>Heliantheae</taxon>
        <taxon>Helianthus</taxon>
    </lineage>
</organism>
<dbReference type="InterPro" id="IPR044861">
    <property type="entry name" value="IPNS-like_FE2OG_OXY"/>
</dbReference>
<evidence type="ECO:0000259" key="1">
    <source>
        <dbReference type="PROSITE" id="PS51471"/>
    </source>
</evidence>
<dbReference type="Gene3D" id="2.60.120.330">
    <property type="entry name" value="B-lactam Antibiotic, Isopenicillin N Synthase, Chain"/>
    <property type="match status" value="1"/>
</dbReference>
<keyword evidence="3" id="KW-1185">Reference proteome</keyword>
<reference evidence="2" key="2">
    <citation type="submission" date="2020-06" db="EMBL/GenBank/DDBJ databases">
        <title>Helianthus annuus Genome sequencing and assembly Release 2.</title>
        <authorList>
            <person name="Gouzy J."/>
            <person name="Langlade N."/>
            <person name="Munos S."/>
        </authorList>
    </citation>
    <scope>NUCLEOTIDE SEQUENCE</scope>
    <source>
        <tissue evidence="2">Leaves</tissue>
    </source>
</reference>
<accession>A0A9K3EM04</accession>
<protein>
    <submittedName>
        <fullName evidence="2">Oxoglutarate/iron-dependent dioxygenase, isopenicillin N synthase</fullName>
    </submittedName>
</protein>
<dbReference type="Gramene" id="mRNA:HanXRQr2_Chr13g0612071">
    <property type="protein sequence ID" value="mRNA:HanXRQr2_Chr13g0612071"/>
    <property type="gene ID" value="HanXRQr2_Chr13g0612071"/>
</dbReference>
<keyword evidence="2" id="KW-0560">Oxidoreductase</keyword>
<dbReference type="Proteomes" id="UP000215914">
    <property type="component" value="Unassembled WGS sequence"/>
</dbReference>
<dbReference type="InterPro" id="IPR005123">
    <property type="entry name" value="Oxoglu/Fe-dep_dioxygenase_dom"/>
</dbReference>
<dbReference type="AlphaFoldDB" id="A0A9K3EM04"/>
<keyword evidence="2" id="KW-0223">Dioxygenase</keyword>
<dbReference type="SUPFAM" id="SSF51197">
    <property type="entry name" value="Clavaminate synthase-like"/>
    <property type="match status" value="1"/>
</dbReference>
<dbReference type="EMBL" id="MNCJ02000328">
    <property type="protein sequence ID" value="KAF5775439.1"/>
    <property type="molecule type" value="Genomic_DNA"/>
</dbReference>
<name>A0A9K3EM04_HELAN</name>
<proteinExistence type="predicted"/>
<dbReference type="Pfam" id="PF03171">
    <property type="entry name" value="2OG-FeII_Oxy"/>
    <property type="match status" value="1"/>
</dbReference>